<accession>A0ABX1J8Y7</accession>
<evidence type="ECO:0000259" key="1">
    <source>
        <dbReference type="Pfam" id="PF07929"/>
    </source>
</evidence>
<protein>
    <submittedName>
        <fullName evidence="2">Plasmid pRiA4b ORF-3 family protein</fullName>
    </submittedName>
</protein>
<dbReference type="PANTHER" id="PTHR41878">
    <property type="entry name" value="LEXA REPRESSOR-RELATED"/>
    <property type="match status" value="1"/>
</dbReference>
<feature type="domain" description="Plasmid pRiA4b Orf3-like" evidence="1">
    <location>
        <begin position="324"/>
        <end position="437"/>
    </location>
</feature>
<dbReference type="Gene3D" id="3.10.290.30">
    <property type="entry name" value="MM3350-like"/>
    <property type="match status" value="1"/>
</dbReference>
<organism evidence="2 3">
    <name type="scientific">Amycolatopsis acididurans</name>
    <dbReference type="NCBI Taxonomy" id="2724524"/>
    <lineage>
        <taxon>Bacteria</taxon>
        <taxon>Bacillati</taxon>
        <taxon>Actinomycetota</taxon>
        <taxon>Actinomycetes</taxon>
        <taxon>Pseudonocardiales</taxon>
        <taxon>Pseudonocardiaceae</taxon>
        <taxon>Amycolatopsis</taxon>
    </lineage>
</organism>
<sequence length="453" mass="49117">MPGAAAALGVKVPAKVRTAADVAPIHWPWVAAEAAGLIEVGTAKAVACEVDGDPAELWLTGLDAVLRAESHDIGRRGAFTLCRAVLTARIEDRSVEHVLGGYEDGDTAELCFRQSEGLPVDDAIALLQSFGALDSSGEPTALGEWARERFEERAPESVTPALPVAELLARVAPLPEDEAWRLALRWFGERPPVFGASQLLHAAEFASPVERVAAVVVVAGFGDEVLAAWRNALRYKNLRAHAAAALADWGEGGGVDEAQRRWLVVEYALAARAKGGVEDAFHYVRDSGGLEVLAEAGHPGAADLHRVLTTANIRIRVRQLKISREAAVWRRVLVPDSLTLARLHEIVALLHGHSGDELHEFDVDGLRYSDPFYGLADRRDEHEVRLSTVFRGAGGGLTYRYDLAAPWEYRIACEKVLAPSAELTYPRCVAGEGDRFDQDAVNRRLAALRIPQP</sequence>
<reference evidence="2 3" key="1">
    <citation type="submission" date="2020-04" db="EMBL/GenBank/DDBJ databases">
        <title>Novel species.</title>
        <authorList>
            <person name="Teo W.F.A."/>
            <person name="Lipun K."/>
            <person name="Srisuk N."/>
            <person name="Duangmal K."/>
        </authorList>
    </citation>
    <scope>NUCLEOTIDE SEQUENCE [LARGE SCALE GENOMIC DNA]</scope>
    <source>
        <strain evidence="2 3">K13G38</strain>
    </source>
</reference>
<dbReference type="PANTHER" id="PTHR41878:SF1">
    <property type="entry name" value="TNPR PROTEIN"/>
    <property type="match status" value="1"/>
</dbReference>
<evidence type="ECO:0000313" key="2">
    <source>
        <dbReference type="EMBL" id="NKQ54805.1"/>
    </source>
</evidence>
<dbReference type="Pfam" id="PF07929">
    <property type="entry name" value="PRiA4_ORF3"/>
    <property type="match status" value="1"/>
</dbReference>
<keyword evidence="3" id="KW-1185">Reference proteome</keyword>
<comment type="caution">
    <text evidence="2">The sequence shown here is derived from an EMBL/GenBank/DDBJ whole genome shotgun (WGS) entry which is preliminary data.</text>
</comment>
<dbReference type="EMBL" id="JAAXLS010000011">
    <property type="protein sequence ID" value="NKQ54805.1"/>
    <property type="molecule type" value="Genomic_DNA"/>
</dbReference>
<dbReference type="SUPFAM" id="SSF159941">
    <property type="entry name" value="MM3350-like"/>
    <property type="match status" value="1"/>
</dbReference>
<dbReference type="InterPro" id="IPR012912">
    <property type="entry name" value="Plasmid_pRiA4b_Orf3-like"/>
</dbReference>
<dbReference type="InterPro" id="IPR024047">
    <property type="entry name" value="MM3350-like_sf"/>
</dbReference>
<name>A0ABX1J8Y7_9PSEU</name>
<evidence type="ECO:0000313" key="3">
    <source>
        <dbReference type="Proteomes" id="UP000715441"/>
    </source>
</evidence>
<dbReference type="Proteomes" id="UP000715441">
    <property type="component" value="Unassembled WGS sequence"/>
</dbReference>
<gene>
    <name evidence="2" type="ORF">HFP15_18125</name>
</gene>
<proteinExistence type="predicted"/>